<dbReference type="SUPFAM" id="SSF53822">
    <property type="entry name" value="Periplasmic binding protein-like I"/>
    <property type="match status" value="1"/>
</dbReference>
<dbReference type="Proteomes" id="UP000824229">
    <property type="component" value="Unassembled WGS sequence"/>
</dbReference>
<dbReference type="SUPFAM" id="SSF47413">
    <property type="entry name" value="lambda repressor-like DNA-binding domains"/>
    <property type="match status" value="1"/>
</dbReference>
<reference evidence="5" key="2">
    <citation type="submission" date="2021-04" db="EMBL/GenBank/DDBJ databases">
        <authorList>
            <person name="Gilroy R."/>
        </authorList>
    </citation>
    <scope>NUCLEOTIDE SEQUENCE</scope>
    <source>
        <strain evidence="5">B5-657</strain>
    </source>
</reference>
<evidence type="ECO:0000313" key="6">
    <source>
        <dbReference type="Proteomes" id="UP000824229"/>
    </source>
</evidence>
<feature type="domain" description="HTH lacI-type" evidence="4">
    <location>
        <begin position="1"/>
        <end position="55"/>
    </location>
</feature>
<dbReference type="EMBL" id="JAHLFQ010000127">
    <property type="protein sequence ID" value="MBU3804245.1"/>
    <property type="molecule type" value="Genomic_DNA"/>
</dbReference>
<name>A0A9E2NKY5_9FIRM</name>
<protein>
    <submittedName>
        <fullName evidence="5">LacI family transcriptional regulator</fullName>
    </submittedName>
</protein>
<evidence type="ECO:0000256" key="2">
    <source>
        <dbReference type="ARBA" id="ARBA00023125"/>
    </source>
</evidence>
<accession>A0A9E2NKY5</accession>
<dbReference type="InterPro" id="IPR010982">
    <property type="entry name" value="Lambda_DNA-bd_dom_sf"/>
</dbReference>
<dbReference type="InterPro" id="IPR000843">
    <property type="entry name" value="HTH_LacI"/>
</dbReference>
<reference evidence="5" key="1">
    <citation type="journal article" date="2021" name="PeerJ">
        <title>Extensive microbial diversity within the chicken gut microbiome revealed by metagenomics and culture.</title>
        <authorList>
            <person name="Gilroy R."/>
            <person name="Ravi A."/>
            <person name="Getino M."/>
            <person name="Pursley I."/>
            <person name="Horton D.L."/>
            <person name="Alikhan N.F."/>
            <person name="Baker D."/>
            <person name="Gharbi K."/>
            <person name="Hall N."/>
            <person name="Watson M."/>
            <person name="Adriaenssens E.M."/>
            <person name="Foster-Nyarko E."/>
            <person name="Jarju S."/>
            <person name="Secka A."/>
            <person name="Antonio M."/>
            <person name="Oren A."/>
            <person name="Chaudhuri R.R."/>
            <person name="La Ragione R."/>
            <person name="Hildebrand F."/>
            <person name="Pallen M.J."/>
        </authorList>
    </citation>
    <scope>NUCLEOTIDE SEQUENCE</scope>
    <source>
        <strain evidence="5">B5-657</strain>
    </source>
</reference>
<dbReference type="PANTHER" id="PTHR30146">
    <property type="entry name" value="LACI-RELATED TRANSCRIPTIONAL REPRESSOR"/>
    <property type="match status" value="1"/>
</dbReference>
<dbReference type="AlphaFoldDB" id="A0A9E2NKY5"/>
<keyword evidence="2" id="KW-0238">DNA-binding</keyword>
<dbReference type="PROSITE" id="PS50932">
    <property type="entry name" value="HTH_LACI_2"/>
    <property type="match status" value="1"/>
</dbReference>
<evidence type="ECO:0000256" key="1">
    <source>
        <dbReference type="ARBA" id="ARBA00023015"/>
    </source>
</evidence>
<dbReference type="Pfam" id="PF00532">
    <property type="entry name" value="Peripla_BP_1"/>
    <property type="match status" value="1"/>
</dbReference>
<dbReference type="Gene3D" id="3.40.50.2300">
    <property type="match status" value="2"/>
</dbReference>
<dbReference type="InterPro" id="IPR028082">
    <property type="entry name" value="Peripla_BP_I"/>
</dbReference>
<comment type="caution">
    <text evidence="5">The sequence shown here is derived from an EMBL/GenBank/DDBJ whole genome shotgun (WGS) entry which is preliminary data.</text>
</comment>
<dbReference type="PROSITE" id="PS00356">
    <property type="entry name" value="HTH_LACI_1"/>
    <property type="match status" value="1"/>
</dbReference>
<dbReference type="Pfam" id="PF00356">
    <property type="entry name" value="LacI"/>
    <property type="match status" value="1"/>
</dbReference>
<dbReference type="Gene3D" id="1.10.260.40">
    <property type="entry name" value="lambda repressor-like DNA-binding domains"/>
    <property type="match status" value="1"/>
</dbReference>
<dbReference type="CDD" id="cd06267">
    <property type="entry name" value="PBP1_LacI_sugar_binding-like"/>
    <property type="match status" value="1"/>
</dbReference>
<evidence type="ECO:0000313" key="5">
    <source>
        <dbReference type="EMBL" id="MBU3804245.1"/>
    </source>
</evidence>
<evidence type="ECO:0000256" key="3">
    <source>
        <dbReference type="ARBA" id="ARBA00023163"/>
    </source>
</evidence>
<dbReference type="SMART" id="SM00354">
    <property type="entry name" value="HTH_LACI"/>
    <property type="match status" value="1"/>
</dbReference>
<proteinExistence type="predicted"/>
<evidence type="ECO:0000259" key="4">
    <source>
        <dbReference type="PROSITE" id="PS50932"/>
    </source>
</evidence>
<dbReference type="PRINTS" id="PR00036">
    <property type="entry name" value="HTHLACI"/>
</dbReference>
<sequence>MNIYDIATKAGVSIATVSRVLNGSPNVSAKTKEKVLRVINEEGYTPNIFARGLNLNTMKMIGILCTDVSDIYYAKAVSIIENALRQYGYDSLLCSTGNKLGDKQKYIDLLLAKRVDALIIIGSTFKEESDNSHIEKAASKVPTIIINGLIDVPNTYCVTCDEYTAMYENVVALIKKGCHDILYLYDVESYSGMQKLNGYRAALKDCGLPVPSALTLKVDKEPASIEAAVTHLMNKGIPFSAVLASEDLLAISAMHALYKKGYKVPEDIPVIGFNNSLLCECSMPKLTSVDNMVDTLCNTAINVLRDVFDNKTVTPKMTLSAKLVERDTFKL</sequence>
<keyword evidence="3" id="KW-0804">Transcription</keyword>
<keyword evidence="1" id="KW-0805">Transcription regulation</keyword>
<dbReference type="PANTHER" id="PTHR30146:SF109">
    <property type="entry name" value="HTH-TYPE TRANSCRIPTIONAL REGULATOR GALS"/>
    <property type="match status" value="1"/>
</dbReference>
<gene>
    <name evidence="5" type="ORF">H9872_05785</name>
</gene>
<organism evidence="5 6">
    <name type="scientific">Candidatus Cellulosilyticum pullistercoris</name>
    <dbReference type="NCBI Taxonomy" id="2838521"/>
    <lineage>
        <taxon>Bacteria</taxon>
        <taxon>Bacillati</taxon>
        <taxon>Bacillota</taxon>
        <taxon>Clostridia</taxon>
        <taxon>Lachnospirales</taxon>
        <taxon>Cellulosilyticaceae</taxon>
        <taxon>Cellulosilyticum</taxon>
    </lineage>
</organism>
<dbReference type="CDD" id="cd01392">
    <property type="entry name" value="HTH_LacI"/>
    <property type="match status" value="1"/>
</dbReference>
<dbReference type="InterPro" id="IPR001761">
    <property type="entry name" value="Peripla_BP/Lac1_sug-bd_dom"/>
</dbReference>
<dbReference type="GO" id="GO:0003700">
    <property type="term" value="F:DNA-binding transcription factor activity"/>
    <property type="evidence" value="ECO:0007669"/>
    <property type="project" value="TreeGrafter"/>
</dbReference>
<dbReference type="GO" id="GO:0000976">
    <property type="term" value="F:transcription cis-regulatory region binding"/>
    <property type="evidence" value="ECO:0007669"/>
    <property type="project" value="TreeGrafter"/>
</dbReference>